<reference evidence="3" key="1">
    <citation type="journal article" date="2019" name="Int. J. Syst. Evol. Microbiol.">
        <title>The Global Catalogue of Microorganisms (GCM) 10K type strain sequencing project: providing services to taxonomists for standard genome sequencing and annotation.</title>
        <authorList>
            <consortium name="The Broad Institute Genomics Platform"/>
            <consortium name="The Broad Institute Genome Sequencing Center for Infectious Disease"/>
            <person name="Wu L."/>
            <person name="Ma J."/>
        </authorList>
    </citation>
    <scope>NUCLEOTIDE SEQUENCE [LARGE SCALE GENOMIC DNA]</scope>
    <source>
        <strain evidence="3">JCM 17939</strain>
    </source>
</reference>
<organism evidence="2 3">
    <name type="scientific">Actinoallomurus vinaceus</name>
    <dbReference type="NCBI Taxonomy" id="1080074"/>
    <lineage>
        <taxon>Bacteria</taxon>
        <taxon>Bacillati</taxon>
        <taxon>Actinomycetota</taxon>
        <taxon>Actinomycetes</taxon>
        <taxon>Streptosporangiales</taxon>
        <taxon>Thermomonosporaceae</taxon>
        <taxon>Actinoallomurus</taxon>
    </lineage>
</organism>
<name>A0ABP8UMB6_9ACTN</name>
<dbReference type="Gene3D" id="3.40.630.30">
    <property type="match status" value="1"/>
</dbReference>
<keyword evidence="3" id="KW-1185">Reference proteome</keyword>
<dbReference type="EMBL" id="BAABHK010000013">
    <property type="protein sequence ID" value="GAA4634042.1"/>
    <property type="molecule type" value="Genomic_DNA"/>
</dbReference>
<sequence length="281" mass="30161">MSLGEPAAEQVRAWHAVVVASMAHDLPGLAPPDLERFRMRLATGPTAAWAATVDGEVVGLAMLCLSTPVATAKAQVHVHPAYRCRGIGSGLLAALAAEARARGRNGVILAAPADGPGDGLCLRRGLTRVRTLHHLLLSMDDVHPAWLDELVAVEHPGYRLAGTADVTRPGRRGRVPGDVLLTVAAEHARQVVGCTEVVIPGGIGTRVTQHDHPLVAGHRGLGLDLWIKAAMLRTLHDEYPQVDQVATDNAEHDADLLAVNRHLGFRLHHRTNEYRLDLPRP</sequence>
<feature type="domain" description="N-acetyltransferase" evidence="1">
    <location>
        <begin position="9"/>
        <end position="142"/>
    </location>
</feature>
<evidence type="ECO:0000313" key="2">
    <source>
        <dbReference type="EMBL" id="GAA4634042.1"/>
    </source>
</evidence>
<comment type="caution">
    <text evidence="2">The sequence shown here is derived from an EMBL/GenBank/DDBJ whole genome shotgun (WGS) entry which is preliminary data.</text>
</comment>
<evidence type="ECO:0000313" key="3">
    <source>
        <dbReference type="Proteomes" id="UP001501442"/>
    </source>
</evidence>
<accession>A0ABP8UMB6</accession>
<gene>
    <name evidence="2" type="ORF">GCM10023196_074010</name>
</gene>
<dbReference type="SUPFAM" id="SSF55729">
    <property type="entry name" value="Acyl-CoA N-acyltransferases (Nat)"/>
    <property type="match status" value="1"/>
</dbReference>
<dbReference type="Pfam" id="PF00583">
    <property type="entry name" value="Acetyltransf_1"/>
    <property type="match status" value="1"/>
</dbReference>
<dbReference type="InterPro" id="IPR016181">
    <property type="entry name" value="Acyl_CoA_acyltransferase"/>
</dbReference>
<evidence type="ECO:0000259" key="1">
    <source>
        <dbReference type="PROSITE" id="PS51186"/>
    </source>
</evidence>
<dbReference type="Proteomes" id="UP001501442">
    <property type="component" value="Unassembled WGS sequence"/>
</dbReference>
<dbReference type="InterPro" id="IPR000182">
    <property type="entry name" value="GNAT_dom"/>
</dbReference>
<proteinExistence type="predicted"/>
<protein>
    <submittedName>
        <fullName evidence="2">GNAT family N-acetyltransferase</fullName>
    </submittedName>
</protein>
<dbReference type="PROSITE" id="PS51186">
    <property type="entry name" value="GNAT"/>
    <property type="match status" value="1"/>
</dbReference>